<dbReference type="Pfam" id="PF00015">
    <property type="entry name" value="MCPsignal"/>
    <property type="match status" value="1"/>
</dbReference>
<organism evidence="7 8">
    <name type="scientific">Lysinibacillus boronitolerans JCM 21713 = 10a = NBRC 103108</name>
    <dbReference type="NCBI Taxonomy" id="1294264"/>
    <lineage>
        <taxon>Bacteria</taxon>
        <taxon>Bacillati</taxon>
        <taxon>Bacillota</taxon>
        <taxon>Bacilli</taxon>
        <taxon>Bacillales</taxon>
        <taxon>Bacillaceae</taxon>
        <taxon>Lysinibacillus</taxon>
    </lineage>
</organism>
<dbReference type="PANTHER" id="PTHR32089:SF112">
    <property type="entry name" value="LYSOZYME-LIKE PROTEIN-RELATED"/>
    <property type="match status" value="1"/>
</dbReference>
<keyword evidence="8" id="KW-1185">Reference proteome</keyword>
<dbReference type="EMBL" id="JPVR01000070">
    <property type="protein sequence ID" value="KGR86577.1"/>
    <property type="molecule type" value="Genomic_DNA"/>
</dbReference>
<dbReference type="CDD" id="cd00130">
    <property type="entry name" value="PAS"/>
    <property type="match status" value="1"/>
</dbReference>
<dbReference type="PRINTS" id="PR00260">
    <property type="entry name" value="CHEMTRNSDUCR"/>
</dbReference>
<sequence>MSTDNFITTTQVLNEKAVLSALELNLAMIEFNLQGEIIWVNKNFSNTLGYEVKEMKNMRHKQLCTEEFKNSKEYVLLWDNLIKGIKFQQKMQRVDKWGNLLWLEATYIPIRNDNGNVSHVLKIATDITERENKTRDVIAQLNDMSTELGNMVVSKSNENIQALNSLKEDTKLISEVSKSIRYIASQTNLLALNAAIEAARAGEHGKGFAVVADEVRKLANNSDEAIKDVNSYLNHITDEVTKVSDITENLQKLVEITQLKIDKIMNEFG</sequence>
<keyword evidence="1 3" id="KW-0807">Transducer</keyword>
<dbReference type="InterPro" id="IPR001610">
    <property type="entry name" value="PAC"/>
</dbReference>
<dbReference type="SMART" id="SM00086">
    <property type="entry name" value="PAC"/>
    <property type="match status" value="1"/>
</dbReference>
<dbReference type="PROSITE" id="PS50113">
    <property type="entry name" value="PAC"/>
    <property type="match status" value="1"/>
</dbReference>
<dbReference type="InterPro" id="IPR004089">
    <property type="entry name" value="MCPsignal_dom"/>
</dbReference>
<protein>
    <submittedName>
        <fullName evidence="7">Chemotaxis protein</fullName>
    </submittedName>
</protein>
<feature type="domain" description="PAS" evidence="5">
    <location>
        <begin position="14"/>
        <end position="55"/>
    </location>
</feature>
<evidence type="ECO:0000259" key="5">
    <source>
        <dbReference type="PROSITE" id="PS50112"/>
    </source>
</evidence>
<dbReference type="Proteomes" id="UP000030487">
    <property type="component" value="Unassembled WGS sequence"/>
</dbReference>
<dbReference type="InterPro" id="IPR000700">
    <property type="entry name" value="PAS-assoc_C"/>
</dbReference>
<comment type="caution">
    <text evidence="7">The sequence shown here is derived from an EMBL/GenBank/DDBJ whole genome shotgun (WGS) entry which is preliminary data.</text>
</comment>
<dbReference type="PROSITE" id="PS50111">
    <property type="entry name" value="CHEMOTAXIS_TRANSDUC_2"/>
    <property type="match status" value="1"/>
</dbReference>
<dbReference type="Gene3D" id="3.30.450.20">
    <property type="entry name" value="PAS domain"/>
    <property type="match status" value="1"/>
</dbReference>
<accession>A0ABR4Y0L2</accession>
<proteinExistence type="inferred from homology"/>
<dbReference type="PANTHER" id="PTHR32089">
    <property type="entry name" value="METHYL-ACCEPTING CHEMOTAXIS PROTEIN MCPB"/>
    <property type="match status" value="1"/>
</dbReference>
<gene>
    <name evidence="7" type="ORF">CD31_08950</name>
</gene>
<dbReference type="InterPro" id="IPR000014">
    <property type="entry name" value="PAS"/>
</dbReference>
<dbReference type="SMART" id="SM00283">
    <property type="entry name" value="MA"/>
    <property type="match status" value="1"/>
</dbReference>
<dbReference type="Pfam" id="PF13426">
    <property type="entry name" value="PAS_9"/>
    <property type="match status" value="1"/>
</dbReference>
<dbReference type="SUPFAM" id="SSF58104">
    <property type="entry name" value="Methyl-accepting chemotaxis protein (MCP) signaling domain"/>
    <property type="match status" value="1"/>
</dbReference>
<reference evidence="7 8" key="1">
    <citation type="submission" date="2014-02" db="EMBL/GenBank/DDBJ databases">
        <title>Draft genome sequence of Lysinibacillus boronitolerans NBRC 103108.</title>
        <authorList>
            <person name="Zhang F."/>
            <person name="Wang G."/>
            <person name="Zhang L."/>
        </authorList>
    </citation>
    <scope>NUCLEOTIDE SEQUENCE [LARGE SCALE GENOMIC DNA]</scope>
    <source>
        <strain evidence="7 8">NBRC 103108</strain>
    </source>
</reference>
<evidence type="ECO:0000313" key="7">
    <source>
        <dbReference type="EMBL" id="KGR86577.1"/>
    </source>
</evidence>
<evidence type="ECO:0000313" key="8">
    <source>
        <dbReference type="Proteomes" id="UP000030487"/>
    </source>
</evidence>
<comment type="similarity">
    <text evidence="2">Belongs to the methyl-accepting chemotaxis (MCP) protein family.</text>
</comment>
<feature type="domain" description="PAC" evidence="6">
    <location>
        <begin position="85"/>
        <end position="139"/>
    </location>
</feature>
<evidence type="ECO:0000256" key="1">
    <source>
        <dbReference type="ARBA" id="ARBA00023224"/>
    </source>
</evidence>
<dbReference type="SUPFAM" id="SSF55785">
    <property type="entry name" value="PYP-like sensor domain (PAS domain)"/>
    <property type="match status" value="1"/>
</dbReference>
<evidence type="ECO:0000256" key="3">
    <source>
        <dbReference type="PROSITE-ProRule" id="PRU00284"/>
    </source>
</evidence>
<name>A0ABR4Y0L2_9BACI</name>
<evidence type="ECO:0000259" key="4">
    <source>
        <dbReference type="PROSITE" id="PS50111"/>
    </source>
</evidence>
<dbReference type="PROSITE" id="PS50112">
    <property type="entry name" value="PAS"/>
    <property type="match status" value="1"/>
</dbReference>
<feature type="domain" description="Methyl-accepting transducer" evidence="4">
    <location>
        <begin position="103"/>
        <end position="269"/>
    </location>
</feature>
<dbReference type="NCBIfam" id="TIGR00229">
    <property type="entry name" value="sensory_box"/>
    <property type="match status" value="1"/>
</dbReference>
<evidence type="ECO:0000259" key="6">
    <source>
        <dbReference type="PROSITE" id="PS50113"/>
    </source>
</evidence>
<dbReference type="InterPro" id="IPR004090">
    <property type="entry name" value="Chemotax_Me-accpt_rcpt"/>
</dbReference>
<dbReference type="InterPro" id="IPR035965">
    <property type="entry name" value="PAS-like_dom_sf"/>
</dbReference>
<evidence type="ECO:0000256" key="2">
    <source>
        <dbReference type="ARBA" id="ARBA00029447"/>
    </source>
</evidence>
<dbReference type="Gene3D" id="6.10.250.3200">
    <property type="match status" value="1"/>
</dbReference>